<comment type="caution">
    <text evidence="2">The sequence shown here is derived from an EMBL/GenBank/DDBJ whole genome shotgun (WGS) entry which is preliminary data.</text>
</comment>
<gene>
    <name evidence="2" type="ORF">P4706_08835</name>
</gene>
<dbReference type="Proteomes" id="UP001307168">
    <property type="component" value="Unassembled WGS sequence"/>
</dbReference>
<keyword evidence="1" id="KW-0472">Membrane</keyword>
<evidence type="ECO:0000313" key="2">
    <source>
        <dbReference type="EMBL" id="MEC0273179.1"/>
    </source>
</evidence>
<dbReference type="EMBL" id="JARNBH010000008">
    <property type="protein sequence ID" value="MEC0273179.1"/>
    <property type="molecule type" value="Genomic_DNA"/>
</dbReference>
<feature type="transmembrane region" description="Helical" evidence="1">
    <location>
        <begin position="12"/>
        <end position="32"/>
    </location>
</feature>
<sequence>MLGLYGCNILVIKIGASLIRIGKLGLLVIAIISSPFQKDFKV</sequence>
<evidence type="ECO:0000313" key="3">
    <source>
        <dbReference type="Proteomes" id="UP001307168"/>
    </source>
</evidence>
<keyword evidence="3" id="KW-1185">Reference proteome</keyword>
<name>A0AAW9N542_9BACI</name>
<organism evidence="2 3">
    <name type="scientific">Peribacillus castrilensis</name>
    <dbReference type="NCBI Taxonomy" id="2897690"/>
    <lineage>
        <taxon>Bacteria</taxon>
        <taxon>Bacillati</taxon>
        <taxon>Bacillota</taxon>
        <taxon>Bacilli</taxon>
        <taxon>Bacillales</taxon>
        <taxon>Bacillaceae</taxon>
        <taxon>Peribacillus</taxon>
    </lineage>
</organism>
<keyword evidence="1" id="KW-0812">Transmembrane</keyword>
<dbReference type="AlphaFoldDB" id="A0AAW9N542"/>
<keyword evidence="1" id="KW-1133">Transmembrane helix</keyword>
<accession>A0AAW9N542</accession>
<reference evidence="2 3" key="1">
    <citation type="submission" date="2023-03" db="EMBL/GenBank/DDBJ databases">
        <title>Bacillus Genome Sequencing.</title>
        <authorList>
            <person name="Dunlap C."/>
        </authorList>
    </citation>
    <scope>NUCLEOTIDE SEQUENCE [LARGE SCALE GENOMIC DNA]</scope>
    <source>
        <strain evidence="2 3">B-41290</strain>
    </source>
</reference>
<dbReference type="RefSeq" id="WP_367406653.1">
    <property type="nucleotide sequence ID" value="NZ_JARNBH010000008.1"/>
</dbReference>
<proteinExistence type="predicted"/>
<protein>
    <submittedName>
        <fullName evidence="2">Uncharacterized protein</fullName>
    </submittedName>
</protein>
<evidence type="ECO:0000256" key="1">
    <source>
        <dbReference type="SAM" id="Phobius"/>
    </source>
</evidence>